<dbReference type="Proteomes" id="UP000299102">
    <property type="component" value="Unassembled WGS sequence"/>
</dbReference>
<gene>
    <name evidence="1" type="ORF">EVAR_34209_1</name>
</gene>
<organism evidence="1 2">
    <name type="scientific">Eumeta variegata</name>
    <name type="common">Bagworm moth</name>
    <name type="synonym">Eumeta japonica</name>
    <dbReference type="NCBI Taxonomy" id="151549"/>
    <lineage>
        <taxon>Eukaryota</taxon>
        <taxon>Metazoa</taxon>
        <taxon>Ecdysozoa</taxon>
        <taxon>Arthropoda</taxon>
        <taxon>Hexapoda</taxon>
        <taxon>Insecta</taxon>
        <taxon>Pterygota</taxon>
        <taxon>Neoptera</taxon>
        <taxon>Endopterygota</taxon>
        <taxon>Lepidoptera</taxon>
        <taxon>Glossata</taxon>
        <taxon>Ditrysia</taxon>
        <taxon>Tineoidea</taxon>
        <taxon>Psychidae</taxon>
        <taxon>Oiketicinae</taxon>
        <taxon>Eumeta</taxon>
    </lineage>
</organism>
<accession>A0A4C1WHP8</accession>
<keyword evidence="2" id="KW-1185">Reference proteome</keyword>
<dbReference type="AlphaFoldDB" id="A0A4C1WHP8"/>
<evidence type="ECO:0000313" key="1">
    <source>
        <dbReference type="EMBL" id="GBP50701.1"/>
    </source>
</evidence>
<name>A0A4C1WHP8_EUMVA</name>
<evidence type="ECO:0000313" key="2">
    <source>
        <dbReference type="Proteomes" id="UP000299102"/>
    </source>
</evidence>
<reference evidence="1 2" key="1">
    <citation type="journal article" date="2019" name="Commun. Biol.">
        <title>The bagworm genome reveals a unique fibroin gene that provides high tensile strength.</title>
        <authorList>
            <person name="Kono N."/>
            <person name="Nakamura H."/>
            <person name="Ohtoshi R."/>
            <person name="Tomita M."/>
            <person name="Numata K."/>
            <person name="Arakawa K."/>
        </authorList>
    </citation>
    <scope>NUCLEOTIDE SEQUENCE [LARGE SCALE GENOMIC DNA]</scope>
</reference>
<sequence>MPRTVDFILVAADGGVRGPAGGAALCAAAALCARRVRVAGTRSSPFPRLPAPRRCRCGRLFRFRGLSAANIVSTQTLKYTRHNYDYHISFFNFPQ</sequence>
<comment type="caution">
    <text evidence="1">The sequence shown here is derived from an EMBL/GenBank/DDBJ whole genome shotgun (WGS) entry which is preliminary data.</text>
</comment>
<dbReference type="EMBL" id="BGZK01000570">
    <property type="protein sequence ID" value="GBP50701.1"/>
    <property type="molecule type" value="Genomic_DNA"/>
</dbReference>
<protein>
    <submittedName>
        <fullName evidence="1">Uncharacterized protein</fullName>
    </submittedName>
</protein>
<proteinExistence type="predicted"/>